<dbReference type="EMBL" id="PXYT01000002">
    <property type="protein sequence ID" value="PSR31512.1"/>
    <property type="molecule type" value="Genomic_DNA"/>
</dbReference>
<evidence type="ECO:0000313" key="2">
    <source>
        <dbReference type="Proteomes" id="UP000242699"/>
    </source>
</evidence>
<comment type="caution">
    <text evidence="1">The sequence shown here is derived from an EMBL/GenBank/DDBJ whole genome shotgun (WGS) entry which is preliminary data.</text>
</comment>
<evidence type="ECO:0000313" key="1">
    <source>
        <dbReference type="EMBL" id="PSR31512.1"/>
    </source>
</evidence>
<gene>
    <name evidence="1" type="ORF">C7B43_02110</name>
</gene>
<dbReference type="AlphaFoldDB" id="A0A2T2XAK5"/>
<organism evidence="1 2">
    <name type="scientific">Sulfobacillus benefaciens</name>
    <dbReference type="NCBI Taxonomy" id="453960"/>
    <lineage>
        <taxon>Bacteria</taxon>
        <taxon>Bacillati</taxon>
        <taxon>Bacillota</taxon>
        <taxon>Clostridia</taxon>
        <taxon>Eubacteriales</taxon>
        <taxon>Clostridiales Family XVII. Incertae Sedis</taxon>
        <taxon>Sulfobacillus</taxon>
    </lineage>
</organism>
<protein>
    <submittedName>
        <fullName evidence="1">Uncharacterized protein</fullName>
    </submittedName>
</protein>
<name>A0A2T2XAK5_9FIRM</name>
<sequence length="77" mass="8351">MTGNDARPAITAEVRLNHDIPPIQDRMTTRAADMVQGNRHSQSDEENGGMIAQDGLGEFFKCIGLAVLPALFPASRE</sequence>
<accession>A0A2T2XAK5</accession>
<dbReference type="Proteomes" id="UP000242699">
    <property type="component" value="Unassembled WGS sequence"/>
</dbReference>
<reference evidence="1 2" key="1">
    <citation type="journal article" date="2014" name="BMC Genomics">
        <title>Comparison of environmental and isolate Sulfobacillus genomes reveals diverse carbon, sulfur, nitrogen, and hydrogen metabolisms.</title>
        <authorList>
            <person name="Justice N.B."/>
            <person name="Norman A."/>
            <person name="Brown C.T."/>
            <person name="Singh A."/>
            <person name="Thomas B.C."/>
            <person name="Banfield J.F."/>
        </authorList>
    </citation>
    <scope>NUCLEOTIDE SEQUENCE [LARGE SCALE GENOMIC DNA]</scope>
    <source>
        <strain evidence="1">AMDSBA1</strain>
    </source>
</reference>
<proteinExistence type="predicted"/>